<evidence type="ECO:0000313" key="2">
    <source>
        <dbReference type="EMBL" id="OWM68652.1"/>
    </source>
</evidence>
<dbReference type="SUPFAM" id="SSF50249">
    <property type="entry name" value="Nucleic acid-binding proteins"/>
    <property type="match status" value="1"/>
</dbReference>
<proteinExistence type="predicted"/>
<accession>A0A218W998</accession>
<evidence type="ECO:0000313" key="3">
    <source>
        <dbReference type="Proteomes" id="UP000197138"/>
    </source>
</evidence>
<dbReference type="GO" id="GO:0004484">
    <property type="term" value="F:mRNA guanylyltransferase activity"/>
    <property type="evidence" value="ECO:0007669"/>
    <property type="project" value="TreeGrafter"/>
</dbReference>
<sequence length="88" mass="10211">MFEAGLDHLTYSGKVSECSWDSDEQLWVCLCMRVDKNTPNEFSTFQEVMESINDNITADVLLSEIDEIIHLPMYAYRMKTKTSSAWHL</sequence>
<dbReference type="EMBL" id="MTKT01004950">
    <property type="protein sequence ID" value="OWM68652.1"/>
    <property type="molecule type" value="Genomic_DNA"/>
</dbReference>
<organism evidence="2 3">
    <name type="scientific">Punica granatum</name>
    <name type="common">Pomegranate</name>
    <dbReference type="NCBI Taxonomy" id="22663"/>
    <lineage>
        <taxon>Eukaryota</taxon>
        <taxon>Viridiplantae</taxon>
        <taxon>Streptophyta</taxon>
        <taxon>Embryophyta</taxon>
        <taxon>Tracheophyta</taxon>
        <taxon>Spermatophyta</taxon>
        <taxon>Magnoliopsida</taxon>
        <taxon>eudicotyledons</taxon>
        <taxon>Gunneridae</taxon>
        <taxon>Pentapetalae</taxon>
        <taxon>rosids</taxon>
        <taxon>malvids</taxon>
        <taxon>Myrtales</taxon>
        <taxon>Lythraceae</taxon>
        <taxon>Punica</taxon>
    </lineage>
</organism>
<gene>
    <name evidence="2" type="ORF">CDL15_Pgr023617</name>
</gene>
<dbReference type="Proteomes" id="UP000197138">
    <property type="component" value="Unassembled WGS sequence"/>
</dbReference>
<feature type="domain" description="mRNA capping enzyme C-terminal" evidence="1">
    <location>
        <begin position="10"/>
        <end position="62"/>
    </location>
</feature>
<reference evidence="3" key="1">
    <citation type="journal article" date="2017" name="Plant J.">
        <title>The pomegranate (Punica granatum L.) genome and the genomics of punicalagin biosynthesis.</title>
        <authorList>
            <person name="Qin G."/>
            <person name="Xu C."/>
            <person name="Ming R."/>
            <person name="Tang H."/>
            <person name="Guyot R."/>
            <person name="Kramer E.M."/>
            <person name="Hu Y."/>
            <person name="Yi X."/>
            <person name="Qi Y."/>
            <person name="Xu X."/>
            <person name="Gao Z."/>
            <person name="Pan H."/>
            <person name="Jian J."/>
            <person name="Tian Y."/>
            <person name="Yue Z."/>
            <person name="Xu Y."/>
        </authorList>
    </citation>
    <scope>NUCLEOTIDE SEQUENCE [LARGE SCALE GENOMIC DNA]</scope>
    <source>
        <strain evidence="3">cv. Dabenzi</strain>
    </source>
</reference>
<dbReference type="Gene3D" id="2.40.50.140">
    <property type="entry name" value="Nucleic acid-binding proteins"/>
    <property type="match status" value="1"/>
</dbReference>
<dbReference type="PANTHER" id="PTHR10367:SF17">
    <property type="entry name" value="MRNA-CAPPING ENZYME"/>
    <property type="match status" value="1"/>
</dbReference>
<comment type="caution">
    <text evidence="2">The sequence shown here is derived from an EMBL/GenBank/DDBJ whole genome shotgun (WGS) entry which is preliminary data.</text>
</comment>
<dbReference type="InterPro" id="IPR013846">
    <property type="entry name" value="mRNA_cap_enzyme_C"/>
</dbReference>
<dbReference type="PANTHER" id="PTHR10367">
    <property type="entry name" value="MRNA-CAPPING ENZYME"/>
    <property type="match status" value="1"/>
</dbReference>
<protein>
    <recommendedName>
        <fullName evidence="1">mRNA capping enzyme C-terminal domain-containing protein</fullName>
    </recommendedName>
</protein>
<name>A0A218W998_PUNGR</name>
<dbReference type="GO" id="GO:0006370">
    <property type="term" value="P:7-methylguanosine mRNA capping"/>
    <property type="evidence" value="ECO:0007669"/>
    <property type="project" value="TreeGrafter"/>
</dbReference>
<dbReference type="InterPro" id="IPR012340">
    <property type="entry name" value="NA-bd_OB-fold"/>
</dbReference>
<dbReference type="InterPro" id="IPR051029">
    <property type="entry name" value="mRNA_Capping_Enz/RNA_Phosphat"/>
</dbReference>
<dbReference type="AlphaFoldDB" id="A0A218W998"/>
<evidence type="ECO:0000259" key="1">
    <source>
        <dbReference type="Pfam" id="PF03919"/>
    </source>
</evidence>
<dbReference type="Pfam" id="PF03919">
    <property type="entry name" value="mRNA_cap_C"/>
    <property type="match status" value="1"/>
</dbReference>